<feature type="region of interest" description="Disordered" evidence="1">
    <location>
        <begin position="199"/>
        <end position="289"/>
    </location>
</feature>
<gene>
    <name evidence="2" type="ORF">V9T40_002298</name>
</gene>
<proteinExistence type="predicted"/>
<dbReference type="Proteomes" id="UP001367676">
    <property type="component" value="Unassembled WGS sequence"/>
</dbReference>
<evidence type="ECO:0000313" key="3">
    <source>
        <dbReference type="Proteomes" id="UP001367676"/>
    </source>
</evidence>
<accession>A0AAN9Y593</accession>
<organism evidence="2 3">
    <name type="scientific">Parthenolecanium corni</name>
    <dbReference type="NCBI Taxonomy" id="536013"/>
    <lineage>
        <taxon>Eukaryota</taxon>
        <taxon>Metazoa</taxon>
        <taxon>Ecdysozoa</taxon>
        <taxon>Arthropoda</taxon>
        <taxon>Hexapoda</taxon>
        <taxon>Insecta</taxon>
        <taxon>Pterygota</taxon>
        <taxon>Neoptera</taxon>
        <taxon>Paraneoptera</taxon>
        <taxon>Hemiptera</taxon>
        <taxon>Sternorrhyncha</taxon>
        <taxon>Coccoidea</taxon>
        <taxon>Coccidae</taxon>
        <taxon>Parthenolecanium</taxon>
    </lineage>
</organism>
<comment type="caution">
    <text evidence="2">The sequence shown here is derived from an EMBL/GenBank/DDBJ whole genome shotgun (WGS) entry which is preliminary data.</text>
</comment>
<feature type="compositionally biased region" description="Basic and acidic residues" evidence="1">
    <location>
        <begin position="54"/>
        <end position="70"/>
    </location>
</feature>
<feature type="compositionally biased region" description="Basic and acidic residues" evidence="1">
    <location>
        <begin position="221"/>
        <end position="231"/>
    </location>
</feature>
<feature type="compositionally biased region" description="Polar residues" evidence="1">
    <location>
        <begin position="7"/>
        <end position="20"/>
    </location>
</feature>
<evidence type="ECO:0000256" key="1">
    <source>
        <dbReference type="SAM" id="MobiDB-lite"/>
    </source>
</evidence>
<reference evidence="2 3" key="1">
    <citation type="submission" date="2024-03" db="EMBL/GenBank/DDBJ databases">
        <title>Adaptation during the transition from Ophiocordyceps entomopathogen to insect associate is accompanied by gene loss and intensified selection.</title>
        <authorList>
            <person name="Ward C.M."/>
            <person name="Onetto C.A."/>
            <person name="Borneman A.R."/>
        </authorList>
    </citation>
    <scope>NUCLEOTIDE SEQUENCE [LARGE SCALE GENOMIC DNA]</scope>
    <source>
        <strain evidence="2">AWRI1</strain>
        <tissue evidence="2">Single Adult Female</tissue>
    </source>
</reference>
<protein>
    <submittedName>
        <fullName evidence="2">Uncharacterized protein</fullName>
    </submittedName>
</protein>
<feature type="compositionally biased region" description="Low complexity" evidence="1">
    <location>
        <begin position="232"/>
        <end position="243"/>
    </location>
</feature>
<evidence type="ECO:0000313" key="2">
    <source>
        <dbReference type="EMBL" id="KAK7590685.1"/>
    </source>
</evidence>
<keyword evidence="3" id="KW-1185">Reference proteome</keyword>
<name>A0AAN9Y593_9HEMI</name>
<feature type="compositionally biased region" description="Pro residues" evidence="1">
    <location>
        <begin position="261"/>
        <end position="271"/>
    </location>
</feature>
<sequence length="328" mass="37571">MNRNEYDSGNYSGYRQQPPNHTYPYRNPSMGPNTRNDYEVDSMMSTRSMPQREYSWERQSRVDSPYERRGSDISRLRSQYTRVSPFQDHRYDSKMDVSPTRREYSPLRKVSKGFDGVFKGFTTALPGNDPGYMANAADMMEHGSMRTPSSRRYSEVDRASLYRGLSNAGSMSAPIGAAASMTAGSDLYANNYRYRDSRPEYATSNPSYMVDDYPPEPTSRYLHDSNKRYDDPSASYSAPSVSSANGRRSADCYRWDTTAATPPPQPPPPAPCWDVEEEPRMSDQPLSPRTFKRECQRAFKEARAQRMRNLEEGLYGKCDWATFDAKYC</sequence>
<feature type="region of interest" description="Disordered" evidence="1">
    <location>
        <begin position="1"/>
        <end position="70"/>
    </location>
</feature>
<dbReference type="AlphaFoldDB" id="A0AAN9Y593"/>
<dbReference type="EMBL" id="JBBCAQ010000022">
    <property type="protein sequence ID" value="KAK7590685.1"/>
    <property type="molecule type" value="Genomic_DNA"/>
</dbReference>